<dbReference type="InterPro" id="IPR003594">
    <property type="entry name" value="HATPase_dom"/>
</dbReference>
<dbReference type="InterPro" id="IPR036641">
    <property type="entry name" value="HPT_dom_sf"/>
</dbReference>
<feature type="domain" description="PAS" evidence="21">
    <location>
        <begin position="148"/>
        <end position="211"/>
    </location>
</feature>
<dbReference type="EMBL" id="FNOW01000031">
    <property type="protein sequence ID" value="SDY11829.1"/>
    <property type="molecule type" value="Genomic_DNA"/>
</dbReference>
<dbReference type="RefSeq" id="WP_091334310.1">
    <property type="nucleotide sequence ID" value="NZ_FNOW01000031.1"/>
</dbReference>
<dbReference type="STRING" id="61595.SAMN05421644_1317"/>
<dbReference type="InterPro" id="IPR001789">
    <property type="entry name" value="Sig_transdc_resp-reg_receiver"/>
</dbReference>
<dbReference type="Pfam" id="PF08447">
    <property type="entry name" value="PAS_3"/>
    <property type="match status" value="1"/>
</dbReference>
<dbReference type="InterPro" id="IPR004358">
    <property type="entry name" value="Sig_transdc_His_kin-like_C"/>
</dbReference>
<dbReference type="SMART" id="SM00086">
    <property type="entry name" value="PAC"/>
    <property type="match status" value="3"/>
</dbReference>
<evidence type="ECO:0000256" key="7">
    <source>
        <dbReference type="ARBA" id="ARBA00022692"/>
    </source>
</evidence>
<keyword evidence="12" id="KW-0902">Two-component regulatory system</keyword>
<evidence type="ECO:0000256" key="13">
    <source>
        <dbReference type="ARBA" id="ARBA00023136"/>
    </source>
</evidence>
<protein>
    <recommendedName>
        <fullName evidence="15">Sensory/regulatory protein RpfC</fullName>
        <ecNumber evidence="3">2.7.13.3</ecNumber>
    </recommendedName>
</protein>
<dbReference type="Gene3D" id="3.30.565.10">
    <property type="entry name" value="Histidine kinase-like ATPase, C-terminal domain"/>
    <property type="match status" value="1"/>
</dbReference>
<evidence type="ECO:0000259" key="19">
    <source>
        <dbReference type="PROSITE" id="PS50109"/>
    </source>
</evidence>
<evidence type="ECO:0000256" key="6">
    <source>
        <dbReference type="ARBA" id="ARBA00022679"/>
    </source>
</evidence>
<dbReference type="PROSITE" id="PS50113">
    <property type="entry name" value="PAC"/>
    <property type="match status" value="3"/>
</dbReference>
<evidence type="ECO:0000256" key="4">
    <source>
        <dbReference type="ARBA" id="ARBA00022475"/>
    </source>
</evidence>
<dbReference type="FunFam" id="3.30.565.10:FF:000010">
    <property type="entry name" value="Sensor histidine kinase RcsC"/>
    <property type="match status" value="1"/>
</dbReference>
<evidence type="ECO:0000256" key="11">
    <source>
        <dbReference type="ARBA" id="ARBA00022989"/>
    </source>
</evidence>
<dbReference type="SMART" id="SM00388">
    <property type="entry name" value="HisKA"/>
    <property type="match status" value="1"/>
</dbReference>
<keyword evidence="5 17" id="KW-0597">Phosphoprotein</keyword>
<dbReference type="PROSITE" id="PS50894">
    <property type="entry name" value="HPT"/>
    <property type="match status" value="1"/>
</dbReference>
<dbReference type="SUPFAM" id="SSF55785">
    <property type="entry name" value="PYP-like sensor domain (PAS domain)"/>
    <property type="match status" value="3"/>
</dbReference>
<keyword evidence="6" id="KW-0808">Transferase</keyword>
<evidence type="ECO:0000256" key="9">
    <source>
        <dbReference type="ARBA" id="ARBA00022777"/>
    </source>
</evidence>
<keyword evidence="9" id="KW-0418">Kinase</keyword>
<gene>
    <name evidence="24" type="ORF">SAMN05421644_1317</name>
</gene>
<dbReference type="PROSITE" id="PS50110">
    <property type="entry name" value="RESPONSE_REGULATORY"/>
    <property type="match status" value="2"/>
</dbReference>
<evidence type="ECO:0000259" key="21">
    <source>
        <dbReference type="PROSITE" id="PS50112"/>
    </source>
</evidence>
<dbReference type="SMART" id="SM00073">
    <property type="entry name" value="HPT"/>
    <property type="match status" value="1"/>
</dbReference>
<evidence type="ECO:0000256" key="12">
    <source>
        <dbReference type="ARBA" id="ARBA00023012"/>
    </source>
</evidence>
<dbReference type="Gene3D" id="3.30.450.20">
    <property type="entry name" value="PAS domain"/>
    <property type="match status" value="3"/>
</dbReference>
<comment type="subcellular location">
    <subcellularLocation>
        <location evidence="2">Cell membrane</location>
        <topology evidence="2">Multi-pass membrane protein</topology>
    </subcellularLocation>
</comment>
<dbReference type="GO" id="GO:0000155">
    <property type="term" value="F:phosphorelay sensor kinase activity"/>
    <property type="evidence" value="ECO:0007669"/>
    <property type="project" value="InterPro"/>
</dbReference>
<dbReference type="CDD" id="cd17546">
    <property type="entry name" value="REC_hyHK_CKI1_RcsC-like"/>
    <property type="match status" value="2"/>
</dbReference>
<feature type="modified residue" description="4-aspartylphosphate" evidence="17">
    <location>
        <position position="994"/>
    </location>
</feature>
<evidence type="ECO:0000256" key="18">
    <source>
        <dbReference type="SAM" id="Phobius"/>
    </source>
</evidence>
<dbReference type="Pfam" id="PF00072">
    <property type="entry name" value="Response_reg"/>
    <property type="match status" value="2"/>
</dbReference>
<keyword evidence="7 18" id="KW-0812">Transmembrane</keyword>
<keyword evidence="25" id="KW-1185">Reference proteome</keyword>
<dbReference type="InterPro" id="IPR008207">
    <property type="entry name" value="Sig_transdc_His_kin_Hpt_dom"/>
</dbReference>
<feature type="domain" description="PAC" evidence="22">
    <location>
        <begin position="352"/>
        <end position="404"/>
    </location>
</feature>
<evidence type="ECO:0000313" key="24">
    <source>
        <dbReference type="EMBL" id="SDY11829.1"/>
    </source>
</evidence>
<keyword evidence="13 18" id="KW-0472">Membrane</keyword>
<dbReference type="CDD" id="cd16922">
    <property type="entry name" value="HATPase_EvgS-ArcB-TorS-like"/>
    <property type="match status" value="1"/>
</dbReference>
<reference evidence="25" key="1">
    <citation type="submission" date="2016-10" db="EMBL/GenBank/DDBJ databases">
        <authorList>
            <person name="Varghese N."/>
            <person name="Submissions S."/>
        </authorList>
    </citation>
    <scope>NUCLEOTIDE SEQUENCE [LARGE SCALE GENOMIC DNA]</scope>
    <source>
        <strain evidence="25">DSM 173</strain>
    </source>
</reference>
<evidence type="ECO:0000259" key="22">
    <source>
        <dbReference type="PROSITE" id="PS50113"/>
    </source>
</evidence>
<dbReference type="SMART" id="SM00448">
    <property type="entry name" value="REC"/>
    <property type="match status" value="2"/>
</dbReference>
<dbReference type="Pfam" id="PF02518">
    <property type="entry name" value="HATPase_c"/>
    <property type="match status" value="1"/>
</dbReference>
<dbReference type="CDD" id="cd00130">
    <property type="entry name" value="PAS"/>
    <property type="match status" value="3"/>
</dbReference>
<evidence type="ECO:0000259" key="20">
    <source>
        <dbReference type="PROSITE" id="PS50110"/>
    </source>
</evidence>
<proteinExistence type="predicted"/>
<feature type="transmembrane region" description="Helical" evidence="18">
    <location>
        <begin position="73"/>
        <end position="93"/>
    </location>
</feature>
<feature type="domain" description="Histidine kinase" evidence="19">
    <location>
        <begin position="553"/>
        <end position="775"/>
    </location>
</feature>
<dbReference type="FunFam" id="1.10.287.130:FF:000002">
    <property type="entry name" value="Two-component osmosensing histidine kinase"/>
    <property type="match status" value="1"/>
</dbReference>
<dbReference type="InterPro" id="IPR005467">
    <property type="entry name" value="His_kinase_dom"/>
</dbReference>
<dbReference type="PROSITE" id="PS50112">
    <property type="entry name" value="PAS"/>
    <property type="match status" value="3"/>
</dbReference>
<dbReference type="Pfam" id="PF00989">
    <property type="entry name" value="PAS"/>
    <property type="match status" value="1"/>
</dbReference>
<feature type="domain" description="Response regulatory" evidence="20">
    <location>
        <begin position="795"/>
        <end position="916"/>
    </location>
</feature>
<dbReference type="CDD" id="cd00082">
    <property type="entry name" value="HisKA"/>
    <property type="match status" value="1"/>
</dbReference>
<dbReference type="InterPro" id="IPR001610">
    <property type="entry name" value="PAC"/>
</dbReference>
<dbReference type="InterPro" id="IPR013655">
    <property type="entry name" value="PAS_fold_3"/>
</dbReference>
<keyword evidence="4" id="KW-1003">Cell membrane</keyword>
<dbReference type="SUPFAM" id="SSF55874">
    <property type="entry name" value="ATPase domain of HSP90 chaperone/DNA topoisomerase II/histidine kinase"/>
    <property type="match status" value="1"/>
</dbReference>
<dbReference type="PANTHER" id="PTHR45339">
    <property type="entry name" value="HYBRID SIGNAL TRANSDUCTION HISTIDINE KINASE J"/>
    <property type="match status" value="1"/>
</dbReference>
<dbReference type="InterPro" id="IPR036890">
    <property type="entry name" value="HATPase_C_sf"/>
</dbReference>
<dbReference type="Pfam" id="PF01627">
    <property type="entry name" value="Hpt"/>
    <property type="match status" value="1"/>
</dbReference>
<dbReference type="GO" id="GO:0006355">
    <property type="term" value="P:regulation of DNA-templated transcription"/>
    <property type="evidence" value="ECO:0007669"/>
    <property type="project" value="InterPro"/>
</dbReference>
<dbReference type="SMART" id="SM00387">
    <property type="entry name" value="HATPase_c"/>
    <property type="match status" value="1"/>
</dbReference>
<dbReference type="InterPro" id="IPR003661">
    <property type="entry name" value="HisK_dim/P_dom"/>
</dbReference>
<dbReference type="Pfam" id="PF13426">
    <property type="entry name" value="PAS_9"/>
    <property type="match status" value="1"/>
</dbReference>
<feature type="modified residue" description="Phosphohistidine" evidence="16">
    <location>
        <position position="1149"/>
    </location>
</feature>
<dbReference type="InterPro" id="IPR000014">
    <property type="entry name" value="PAS"/>
</dbReference>
<evidence type="ECO:0000259" key="23">
    <source>
        <dbReference type="PROSITE" id="PS50894"/>
    </source>
</evidence>
<organism evidence="24 25">
    <name type="scientific">Allochromatium warmingii</name>
    <name type="common">Chromatium warmingii</name>
    <dbReference type="NCBI Taxonomy" id="61595"/>
    <lineage>
        <taxon>Bacteria</taxon>
        <taxon>Pseudomonadati</taxon>
        <taxon>Pseudomonadota</taxon>
        <taxon>Gammaproteobacteria</taxon>
        <taxon>Chromatiales</taxon>
        <taxon>Chromatiaceae</taxon>
        <taxon>Allochromatium</taxon>
    </lineage>
</organism>
<feature type="modified residue" description="4-aspartylphosphate" evidence="17">
    <location>
        <position position="848"/>
    </location>
</feature>
<keyword evidence="10" id="KW-0067">ATP-binding</keyword>
<evidence type="ECO:0000256" key="14">
    <source>
        <dbReference type="ARBA" id="ARBA00064003"/>
    </source>
</evidence>
<evidence type="ECO:0000256" key="17">
    <source>
        <dbReference type="PROSITE-ProRule" id="PRU00169"/>
    </source>
</evidence>
<evidence type="ECO:0000256" key="16">
    <source>
        <dbReference type="PROSITE-ProRule" id="PRU00110"/>
    </source>
</evidence>
<evidence type="ECO:0000256" key="1">
    <source>
        <dbReference type="ARBA" id="ARBA00000085"/>
    </source>
</evidence>
<dbReference type="Gene3D" id="3.40.50.2300">
    <property type="match status" value="2"/>
</dbReference>
<sequence length="1297" mass="140123">MKSFWSGLATLLLLALSLITLLAVLALSVQAPVLMLIVFTAIASVLVLIVLALRHLRQGLEDRWFDRRRLRQLVASGVMLVLAAALVVAYLGLEQLDTAAVTLTAHWLVLGALVSLALLVLTLGALLLWLGERTRTRMQVLVEARAQEWRTLAQVVEQSPLSIVITSIDGCIEHVNPTFTRITGYERDEAISQNPRLLKSDLTPPERYAELWNTILAGQVWHGELCNRRKSGELFWVAVSIAPVTDASGTPTHFVAMSQDLTATKQVEALAQAALARSELILDSAGEGIIGMDGDGRISFCNRAATDMLGYPPGALLGRPLHATVHHSHADGRPYAACDCPIEAAYRNGSRHQVEDEVLWRQDGTSLEVEYVAVPMINAGQLVGVVVVFKNISERKRAAQELAAREQLFRTLVGTIPGTVFRCLIDSDWTMLFISDEIERLSGYPASELIQNAVRTYTSLIHPDDVAHVATTIDAAISAHRPYTVEYRICDRFGAVHHVYEQGQASYDANGLPLDLAGTVIDITDRKAVEAELLAAKEQAEEATQAKSSFLANMSHEIRTPMNAIIGMAHLALQTDLDSRQRNYIEKVHRSAEALLGIINDILDFSKIEAGKLDIEAIPFRLEEVMDNLANLVGLKAEEKGVELMFDLPPAAPCALIGDPLRLGQILLNLGNNAVKFTDPGGEILITVRAVDVAEDWVRLGFSVRDTGIGLTLEQQARLFTSFSQADMSTTRKYGGTGLGLAISKRLTELMGGEIGVESEVGVGSTFHFTVRLGRQHEPLTAAPLRMQPLGRIYRVLVVDDNASAREILSRMLIALGFAVECVAGGAEAIMRLRETDQLAPFDVVLMDWKMPGLDGIATMQRVRNLVELTHAPTLIMVTAYGREEARQAGADLNIAGFLTKPVTPAILFDTLMRAIGHDTALLTRPTTPRQAVTPEVTAQLRGARVLLVEDNELNQELALELLTSHGLRVEIANNGQEALDRLAVAQFDGILMDCQMPVMDGYTATRAIREHPEYAALPVIAMTANVMSGDRERALAAGMNDHIGKPINVREMFCTLAKWIHPAQPQPLTTATPSVLDAPAASAASAAADLPDNMPGLDLPAGLAISQHDTRLYRKLLRRFRDSQQDFAAQFAAARAADDPQAAIRCAHTLKGVAGNIAATAVQTAAQALERACQVGESDAQSEAQIAAALAATLTQLDIVLTGLAQLEILETVGATALGAADAAVDLATLAPRLAQLRALLCKDDTAAADVIAEIAPVLTEPTLEPVVRQMTQAIEAYDFAAALAALDAVSQHLGC</sequence>
<evidence type="ECO:0000256" key="8">
    <source>
        <dbReference type="ARBA" id="ARBA00022741"/>
    </source>
</evidence>
<comment type="catalytic activity">
    <reaction evidence="1">
        <text>ATP + protein L-histidine = ADP + protein N-phospho-L-histidine.</text>
        <dbReference type="EC" id="2.7.13.3"/>
    </reaction>
</comment>
<dbReference type="Pfam" id="PF00512">
    <property type="entry name" value="HisKA"/>
    <property type="match status" value="1"/>
</dbReference>
<feature type="domain" description="PAS" evidence="21">
    <location>
        <begin position="274"/>
        <end position="319"/>
    </location>
</feature>
<feature type="domain" description="PAS" evidence="21">
    <location>
        <begin position="405"/>
        <end position="480"/>
    </location>
</feature>
<dbReference type="PROSITE" id="PS50109">
    <property type="entry name" value="HIS_KIN"/>
    <property type="match status" value="1"/>
</dbReference>
<evidence type="ECO:0000256" key="10">
    <source>
        <dbReference type="ARBA" id="ARBA00022840"/>
    </source>
</evidence>
<comment type="subunit">
    <text evidence="14">At low DSF concentrations, interacts with RpfF.</text>
</comment>
<dbReference type="InterPro" id="IPR000700">
    <property type="entry name" value="PAS-assoc_C"/>
</dbReference>
<dbReference type="SUPFAM" id="SSF47384">
    <property type="entry name" value="Homodimeric domain of signal transducing histidine kinase"/>
    <property type="match status" value="1"/>
</dbReference>
<dbReference type="Proteomes" id="UP000198672">
    <property type="component" value="Unassembled WGS sequence"/>
</dbReference>
<dbReference type="PRINTS" id="PR00344">
    <property type="entry name" value="BCTRLSENSOR"/>
</dbReference>
<dbReference type="NCBIfam" id="TIGR00229">
    <property type="entry name" value="sensory_box"/>
    <property type="match status" value="3"/>
</dbReference>
<name>A0A1H3HB31_ALLWA</name>
<evidence type="ECO:0000256" key="3">
    <source>
        <dbReference type="ARBA" id="ARBA00012438"/>
    </source>
</evidence>
<keyword evidence="11 18" id="KW-1133">Transmembrane helix</keyword>
<dbReference type="SUPFAM" id="SSF52172">
    <property type="entry name" value="CheY-like"/>
    <property type="match status" value="2"/>
</dbReference>
<keyword evidence="8" id="KW-0547">Nucleotide-binding</keyword>
<dbReference type="GO" id="GO:0005524">
    <property type="term" value="F:ATP binding"/>
    <property type="evidence" value="ECO:0007669"/>
    <property type="project" value="UniProtKB-KW"/>
</dbReference>
<feature type="domain" description="PAC" evidence="22">
    <location>
        <begin position="483"/>
        <end position="535"/>
    </location>
</feature>
<evidence type="ECO:0000313" key="25">
    <source>
        <dbReference type="Proteomes" id="UP000198672"/>
    </source>
</evidence>
<feature type="domain" description="PAC" evidence="22">
    <location>
        <begin position="221"/>
        <end position="273"/>
    </location>
</feature>
<accession>A0A1H3HB31</accession>
<dbReference type="InterPro" id="IPR036097">
    <property type="entry name" value="HisK_dim/P_sf"/>
</dbReference>
<dbReference type="SUPFAM" id="SSF47226">
    <property type="entry name" value="Histidine-containing phosphotransfer domain, HPT domain"/>
    <property type="match status" value="1"/>
</dbReference>
<dbReference type="GO" id="GO:0005886">
    <property type="term" value="C:plasma membrane"/>
    <property type="evidence" value="ECO:0007669"/>
    <property type="project" value="UniProtKB-SubCell"/>
</dbReference>
<dbReference type="OrthoDB" id="9810730at2"/>
<feature type="transmembrane region" description="Helical" evidence="18">
    <location>
        <begin position="105"/>
        <end position="130"/>
    </location>
</feature>
<dbReference type="InterPro" id="IPR011006">
    <property type="entry name" value="CheY-like_superfamily"/>
</dbReference>
<feature type="domain" description="HPt" evidence="23">
    <location>
        <begin position="1110"/>
        <end position="1205"/>
    </location>
</feature>
<dbReference type="EC" id="2.7.13.3" evidence="3"/>
<feature type="domain" description="Response regulatory" evidence="20">
    <location>
        <begin position="945"/>
        <end position="1061"/>
    </location>
</feature>
<feature type="transmembrane region" description="Helical" evidence="18">
    <location>
        <begin position="36"/>
        <end position="53"/>
    </location>
</feature>
<evidence type="ECO:0000256" key="15">
    <source>
        <dbReference type="ARBA" id="ARBA00068150"/>
    </source>
</evidence>
<dbReference type="InterPro" id="IPR013767">
    <property type="entry name" value="PAS_fold"/>
</dbReference>
<evidence type="ECO:0000256" key="2">
    <source>
        <dbReference type="ARBA" id="ARBA00004651"/>
    </source>
</evidence>
<dbReference type="InterPro" id="IPR035965">
    <property type="entry name" value="PAS-like_dom_sf"/>
</dbReference>
<dbReference type="Gene3D" id="1.20.120.160">
    <property type="entry name" value="HPT domain"/>
    <property type="match status" value="1"/>
</dbReference>
<dbReference type="SMART" id="SM00091">
    <property type="entry name" value="PAS"/>
    <property type="match status" value="3"/>
</dbReference>
<dbReference type="Gene3D" id="1.10.287.130">
    <property type="match status" value="1"/>
</dbReference>
<evidence type="ECO:0000256" key="5">
    <source>
        <dbReference type="ARBA" id="ARBA00022553"/>
    </source>
</evidence>
<dbReference type="PANTHER" id="PTHR45339:SF1">
    <property type="entry name" value="HYBRID SIGNAL TRANSDUCTION HISTIDINE KINASE J"/>
    <property type="match status" value="1"/>
</dbReference>